<keyword evidence="2" id="KW-0040">ANK repeat</keyword>
<reference evidence="4" key="1">
    <citation type="journal article" date="2020" name="BMC Genomics">
        <title>Correction to: Identification and distribution of gene clusters required for synthesis of sphingolipid metabolism inhibitors in diverse species of the filamentous fungus Fusarium.</title>
        <authorList>
            <person name="Kim H.S."/>
            <person name="Lohmar J.M."/>
            <person name="Busman M."/>
            <person name="Brown D.W."/>
            <person name="Naumann T.A."/>
            <person name="Divon H.H."/>
            <person name="Lysoe E."/>
            <person name="Uhlig S."/>
            <person name="Proctor R.H."/>
        </authorList>
    </citation>
    <scope>NUCLEOTIDE SEQUENCE</scope>
    <source>
        <strain evidence="4">NRRL 20472</strain>
    </source>
</reference>
<dbReference type="Gene3D" id="3.40.50.300">
    <property type="entry name" value="P-loop containing nucleotide triphosphate hydrolases"/>
    <property type="match status" value="1"/>
</dbReference>
<evidence type="ECO:0000259" key="3">
    <source>
        <dbReference type="Pfam" id="PF24883"/>
    </source>
</evidence>
<dbReference type="PROSITE" id="PS50297">
    <property type="entry name" value="ANK_REP_REGION"/>
    <property type="match status" value="1"/>
</dbReference>
<name>A0A8H4XCE8_9HYPO</name>
<dbReference type="PANTHER" id="PTHR10039">
    <property type="entry name" value="AMELOGENIN"/>
    <property type="match status" value="1"/>
</dbReference>
<feature type="repeat" description="ANK" evidence="2">
    <location>
        <begin position="548"/>
        <end position="580"/>
    </location>
</feature>
<proteinExistence type="predicted"/>
<dbReference type="Pfam" id="PF24883">
    <property type="entry name" value="NPHP3_N"/>
    <property type="match status" value="1"/>
</dbReference>
<dbReference type="InterPro" id="IPR027417">
    <property type="entry name" value="P-loop_NTPase"/>
</dbReference>
<reference evidence="4" key="2">
    <citation type="submission" date="2020-05" db="EMBL/GenBank/DDBJ databases">
        <authorList>
            <person name="Kim H.-S."/>
            <person name="Proctor R.H."/>
            <person name="Brown D.W."/>
        </authorList>
    </citation>
    <scope>NUCLEOTIDE SEQUENCE</scope>
    <source>
        <strain evidence="4">NRRL 20472</strain>
    </source>
</reference>
<dbReference type="AlphaFoldDB" id="A0A8H4XCE8"/>
<accession>A0A8H4XCE8</accession>
<protein>
    <recommendedName>
        <fullName evidence="3">Nephrocystin 3-like N-terminal domain-containing protein</fullName>
    </recommendedName>
</protein>
<dbReference type="SMART" id="SM00248">
    <property type="entry name" value="ANK"/>
    <property type="match status" value="4"/>
</dbReference>
<dbReference type="PROSITE" id="PS50088">
    <property type="entry name" value="ANK_REPEAT"/>
    <property type="match status" value="1"/>
</dbReference>
<keyword evidence="1" id="KW-0677">Repeat</keyword>
<dbReference type="OrthoDB" id="20872at2759"/>
<dbReference type="SUPFAM" id="SSF48403">
    <property type="entry name" value="Ankyrin repeat"/>
    <property type="match status" value="2"/>
</dbReference>
<comment type="caution">
    <text evidence="4">The sequence shown here is derived from an EMBL/GenBank/DDBJ whole genome shotgun (WGS) entry which is preliminary data.</text>
</comment>
<dbReference type="Proteomes" id="UP000622797">
    <property type="component" value="Unassembled WGS sequence"/>
</dbReference>
<dbReference type="Pfam" id="PF12796">
    <property type="entry name" value="Ank_2"/>
    <property type="match status" value="2"/>
</dbReference>
<feature type="domain" description="Nephrocystin 3-like N-terminal" evidence="3">
    <location>
        <begin position="17"/>
        <end position="187"/>
    </location>
</feature>
<gene>
    <name evidence="4" type="ORF">FSARC_3614</name>
</gene>
<evidence type="ECO:0000313" key="5">
    <source>
        <dbReference type="Proteomes" id="UP000622797"/>
    </source>
</evidence>
<sequence>MKNNASKRSSLQILTPGTCEWIPKTQEYQDWNAARDGLLWISGPPGKGKTIMSIFLTQLLETSKPDATVIWFFCDNKDESRNIASNILRGLMTQLVLKHNHLIPCLLSTWKMQRDTLFRSDSFETLWRIFLSMLEGLDGQEVCCVLDGLDECVESSLALLLFKLKTLFQHQRSPGSQSTWKIVIVSREQPQSISETLSTFPRIALEDLEHDINLYITDCVTHLARVKNIQNSPLGLQIETALREGAKGTFLWVSFMSQDLENSTLNEIEDALAQLPRGLYSVYQRIIDQIKPDNSAAISDMLTWILFANRPLELAELCDAVQIEPTKALSREQVCLGYVKSCGHLLQLHSLDTDRQVRTAHVSSVPQVNQESQAPVVDGSEEYKDTLQVTLVHQSAKDFLLSMDVDRSLLRPAINDGQGHAVIVDRLIALLSEHLSNATVDLIETEARVPLLTYAIGWWPNHMAELQDDCKAVLLKHAAFFGNTSKARDNYLHHGIMGEPVGPLHDVPFLHMACELRLYHLIEAWLLPRNALLRLRRKRKINQKWGTYGETPLHRAVRRSQKKTVRVLLKYGADVTIENVLCETPIHVALQLFVRCEEIYRLLLTSKKGKAVLKKEAKCYTKEPEWRPSLLHLAAEKGSERICQELIENFHYDVDSKTLVRKTPLHSALKYKRKHLANLLVNRWGASLIPHIELLKSTVMIDYDLGEDTLEACLQMLTQDWGCDINTTDESGNTVFHYYGFGFMAFRAIQTCQLTIDWDQRNEIGETFLHANPEWLRDARLLCVFLQHSRWGINTTDNKGRTPLHALVLEIQEDCDLQITTKETPVDIRVPLDFGADRSLTDDEGTTVSDMLIVLMKSSPQSYLQTEVRNWAEQAIETLASYETVTINPQEVDIHLESAEWYSS</sequence>
<dbReference type="Gene3D" id="1.25.40.20">
    <property type="entry name" value="Ankyrin repeat-containing domain"/>
    <property type="match status" value="3"/>
</dbReference>
<dbReference type="InterPro" id="IPR002110">
    <property type="entry name" value="Ankyrin_rpt"/>
</dbReference>
<dbReference type="PANTHER" id="PTHR10039:SF14">
    <property type="entry name" value="NACHT DOMAIN-CONTAINING PROTEIN"/>
    <property type="match status" value="1"/>
</dbReference>
<dbReference type="EMBL" id="JABEXW010000175">
    <property type="protein sequence ID" value="KAF4969091.1"/>
    <property type="molecule type" value="Genomic_DNA"/>
</dbReference>
<evidence type="ECO:0000256" key="1">
    <source>
        <dbReference type="ARBA" id="ARBA00022737"/>
    </source>
</evidence>
<dbReference type="InterPro" id="IPR036770">
    <property type="entry name" value="Ankyrin_rpt-contain_sf"/>
</dbReference>
<organism evidence="4 5">
    <name type="scientific">Fusarium sarcochroum</name>
    <dbReference type="NCBI Taxonomy" id="1208366"/>
    <lineage>
        <taxon>Eukaryota</taxon>
        <taxon>Fungi</taxon>
        <taxon>Dikarya</taxon>
        <taxon>Ascomycota</taxon>
        <taxon>Pezizomycotina</taxon>
        <taxon>Sordariomycetes</taxon>
        <taxon>Hypocreomycetidae</taxon>
        <taxon>Hypocreales</taxon>
        <taxon>Nectriaceae</taxon>
        <taxon>Fusarium</taxon>
        <taxon>Fusarium lateritium species complex</taxon>
    </lineage>
</organism>
<evidence type="ECO:0000313" key="4">
    <source>
        <dbReference type="EMBL" id="KAF4969091.1"/>
    </source>
</evidence>
<dbReference type="SUPFAM" id="SSF52540">
    <property type="entry name" value="P-loop containing nucleoside triphosphate hydrolases"/>
    <property type="match status" value="1"/>
</dbReference>
<evidence type="ECO:0000256" key="2">
    <source>
        <dbReference type="PROSITE-ProRule" id="PRU00023"/>
    </source>
</evidence>
<dbReference type="InterPro" id="IPR056884">
    <property type="entry name" value="NPHP3-like_N"/>
</dbReference>
<keyword evidence="5" id="KW-1185">Reference proteome</keyword>